<feature type="region of interest" description="Disordered" evidence="1">
    <location>
        <begin position="1"/>
        <end position="37"/>
    </location>
</feature>
<dbReference type="InterPro" id="IPR000210">
    <property type="entry name" value="BTB/POZ_dom"/>
</dbReference>
<dbReference type="CDD" id="cd18186">
    <property type="entry name" value="BTB_POZ_ZBTB_KLHL-like"/>
    <property type="match status" value="1"/>
</dbReference>
<dbReference type="SUPFAM" id="SSF54695">
    <property type="entry name" value="POZ domain"/>
    <property type="match status" value="1"/>
</dbReference>
<dbReference type="InterPro" id="IPR011333">
    <property type="entry name" value="SKP1/BTB/POZ_sf"/>
</dbReference>
<sequence length="349" mass="39915">MHLNSVVLTTPKKRHTYGPDSKSLKCDQPLPPLPSSTPILTPGSHSLEPGFRVDFSSYFQTTLFTDAYILHPNTSELIPVHRILLATQSGYFERTFRDTESNCLGYSEDGKLLISVPIADDHKDCLRTVVGFMYSQRITVSAHSIVPCLAVGEILEIPTLIQILMQHLNSSLLPDRVFRVLREATEYHLPQSYIDHCFSIINKFYTIDEILQNLDEIFVLPETVFLSFVEILRKASDLDRIQLISGYIRHKAKDWEEMISLGDRLFRTFDFFQCDTETLEKIYQLPGVPREIVVESMLQRLKVDQPEKKNPVANSSWKKIKAMKIWKAIPHHTQPPPSIQSNHASPGIQ</sequence>
<keyword evidence="4" id="KW-1185">Reference proteome</keyword>
<evidence type="ECO:0000313" key="4">
    <source>
        <dbReference type="Proteomes" id="UP001479436"/>
    </source>
</evidence>
<dbReference type="Gene3D" id="3.30.710.10">
    <property type="entry name" value="Potassium Channel Kv1.1, Chain A"/>
    <property type="match status" value="1"/>
</dbReference>
<evidence type="ECO:0000259" key="2">
    <source>
        <dbReference type="PROSITE" id="PS50097"/>
    </source>
</evidence>
<dbReference type="PANTHER" id="PTHR24410:SF23">
    <property type="entry name" value="BTB DOMAIN-CONTAINING PROTEIN-RELATED"/>
    <property type="match status" value="1"/>
</dbReference>
<evidence type="ECO:0000313" key="3">
    <source>
        <dbReference type="EMBL" id="KAK9767459.1"/>
    </source>
</evidence>
<name>A0ABR2X134_9FUNG</name>
<dbReference type="PROSITE" id="PS50097">
    <property type="entry name" value="BTB"/>
    <property type="match status" value="1"/>
</dbReference>
<accession>A0ABR2X134</accession>
<dbReference type="PANTHER" id="PTHR24410">
    <property type="entry name" value="HL07962P-RELATED"/>
    <property type="match status" value="1"/>
</dbReference>
<protein>
    <recommendedName>
        <fullName evidence="2">BTB domain-containing protein</fullName>
    </recommendedName>
</protein>
<feature type="domain" description="BTB" evidence="2">
    <location>
        <begin position="65"/>
        <end position="142"/>
    </location>
</feature>
<proteinExistence type="predicted"/>
<reference evidence="3 4" key="1">
    <citation type="submission" date="2023-04" db="EMBL/GenBank/DDBJ databases">
        <title>Genome of Basidiobolus ranarum AG-B5.</title>
        <authorList>
            <person name="Stajich J.E."/>
            <person name="Carter-House D."/>
            <person name="Gryganskyi A."/>
        </authorList>
    </citation>
    <scope>NUCLEOTIDE SEQUENCE [LARGE SCALE GENOMIC DNA]</scope>
    <source>
        <strain evidence="3 4">AG-B5</strain>
    </source>
</reference>
<dbReference type="EMBL" id="JASJQH010000076">
    <property type="protein sequence ID" value="KAK9767459.1"/>
    <property type="molecule type" value="Genomic_DNA"/>
</dbReference>
<dbReference type="InterPro" id="IPR051481">
    <property type="entry name" value="BTB-POZ/Galectin-3-binding"/>
</dbReference>
<comment type="caution">
    <text evidence="3">The sequence shown here is derived from an EMBL/GenBank/DDBJ whole genome shotgun (WGS) entry which is preliminary data.</text>
</comment>
<evidence type="ECO:0000256" key="1">
    <source>
        <dbReference type="SAM" id="MobiDB-lite"/>
    </source>
</evidence>
<dbReference type="SMART" id="SM00225">
    <property type="entry name" value="BTB"/>
    <property type="match status" value="1"/>
</dbReference>
<organism evidence="3 4">
    <name type="scientific">Basidiobolus ranarum</name>
    <dbReference type="NCBI Taxonomy" id="34480"/>
    <lineage>
        <taxon>Eukaryota</taxon>
        <taxon>Fungi</taxon>
        <taxon>Fungi incertae sedis</taxon>
        <taxon>Zoopagomycota</taxon>
        <taxon>Entomophthoromycotina</taxon>
        <taxon>Basidiobolomycetes</taxon>
        <taxon>Basidiobolales</taxon>
        <taxon>Basidiobolaceae</taxon>
        <taxon>Basidiobolus</taxon>
    </lineage>
</organism>
<dbReference type="Proteomes" id="UP001479436">
    <property type="component" value="Unassembled WGS sequence"/>
</dbReference>
<gene>
    <name evidence="3" type="ORF">K7432_002727</name>
</gene>
<dbReference type="Pfam" id="PF00651">
    <property type="entry name" value="BTB"/>
    <property type="match status" value="1"/>
</dbReference>